<dbReference type="Pfam" id="PF08241">
    <property type="entry name" value="Methyltransf_11"/>
    <property type="match status" value="1"/>
</dbReference>
<dbReference type="InterPro" id="IPR029063">
    <property type="entry name" value="SAM-dependent_MTases_sf"/>
</dbReference>
<dbReference type="Gene3D" id="3.40.50.150">
    <property type="entry name" value="Vaccinia Virus protein VP39"/>
    <property type="match status" value="1"/>
</dbReference>
<keyword evidence="3" id="KW-0489">Methyltransferase</keyword>
<dbReference type="Proteomes" id="UP000545493">
    <property type="component" value="Unassembled WGS sequence"/>
</dbReference>
<keyword evidence="4" id="KW-1185">Reference proteome</keyword>
<name>A0A7X5ZPA2_9PSEU</name>
<dbReference type="PANTHER" id="PTHR43861:SF3">
    <property type="entry name" value="PUTATIVE (AFU_ORTHOLOGUE AFUA_2G14390)-RELATED"/>
    <property type="match status" value="1"/>
</dbReference>
<dbReference type="CDD" id="cd02440">
    <property type="entry name" value="AdoMet_MTases"/>
    <property type="match status" value="1"/>
</dbReference>
<gene>
    <name evidence="3" type="ORF">FHU38_000359</name>
</gene>
<dbReference type="InterPro" id="IPR013216">
    <property type="entry name" value="Methyltransf_11"/>
</dbReference>
<evidence type="ECO:0000313" key="3">
    <source>
        <dbReference type="EMBL" id="NIJ10015.1"/>
    </source>
</evidence>
<feature type="domain" description="Methyltransferase type 11" evidence="2">
    <location>
        <begin position="20"/>
        <end position="120"/>
    </location>
</feature>
<dbReference type="GO" id="GO:0008757">
    <property type="term" value="F:S-adenosylmethionine-dependent methyltransferase activity"/>
    <property type="evidence" value="ECO:0007669"/>
    <property type="project" value="InterPro"/>
</dbReference>
<organism evidence="3 4">
    <name type="scientific">Saccharomonospora amisosensis</name>
    <dbReference type="NCBI Taxonomy" id="1128677"/>
    <lineage>
        <taxon>Bacteria</taxon>
        <taxon>Bacillati</taxon>
        <taxon>Actinomycetota</taxon>
        <taxon>Actinomycetes</taxon>
        <taxon>Pseudonocardiales</taxon>
        <taxon>Pseudonocardiaceae</taxon>
        <taxon>Saccharomonospora</taxon>
    </lineage>
</organism>
<dbReference type="SUPFAM" id="SSF53335">
    <property type="entry name" value="S-adenosyl-L-methionine-dependent methyltransferases"/>
    <property type="match status" value="1"/>
</dbReference>
<dbReference type="AlphaFoldDB" id="A0A7X5ZPA2"/>
<keyword evidence="3" id="KW-0830">Ubiquinone</keyword>
<reference evidence="3 4" key="1">
    <citation type="submission" date="2020-03" db="EMBL/GenBank/DDBJ databases">
        <title>Sequencing the genomes of 1000 actinobacteria strains.</title>
        <authorList>
            <person name="Klenk H.-P."/>
        </authorList>
    </citation>
    <scope>NUCLEOTIDE SEQUENCE [LARGE SCALE GENOMIC DNA]</scope>
    <source>
        <strain evidence="3 4">DSM 45685</strain>
    </source>
</reference>
<evidence type="ECO:0000256" key="1">
    <source>
        <dbReference type="ARBA" id="ARBA00022679"/>
    </source>
</evidence>
<dbReference type="RefSeq" id="WP_167165861.1">
    <property type="nucleotide sequence ID" value="NZ_JAAOYM010000001.1"/>
</dbReference>
<sequence>MLEGYAGFVLPLLEPGTRVLDVGSFSGGRVASTLSLGTAAHPIRVLGLAAHAADVTEARRQAERASVSTVEFVVSRPESLPLCSGVADVVFSHGLLETAVAPMAVLAEFFRVLRPGGTLALSTVDWSKARLRPRTANVDAALRGWNLLQRRLGVDPFAGRRVADWVQRAGFRDVRSRARHHADIGYLALAREVEAGLAAAIHRPDGGPDQQLASAARSAWMWVRDGSGDFSQCWVETLATR</sequence>
<evidence type="ECO:0000259" key="2">
    <source>
        <dbReference type="Pfam" id="PF08241"/>
    </source>
</evidence>
<proteinExistence type="predicted"/>
<protein>
    <submittedName>
        <fullName evidence="3">Ubiquinone/menaquinone biosynthesis C-methylase UbiE</fullName>
    </submittedName>
</protein>
<accession>A0A7X5ZPA2</accession>
<keyword evidence="1" id="KW-0808">Transferase</keyword>
<evidence type="ECO:0000313" key="4">
    <source>
        <dbReference type="Proteomes" id="UP000545493"/>
    </source>
</evidence>
<dbReference type="GO" id="GO:0032259">
    <property type="term" value="P:methylation"/>
    <property type="evidence" value="ECO:0007669"/>
    <property type="project" value="UniProtKB-KW"/>
</dbReference>
<comment type="caution">
    <text evidence="3">The sequence shown here is derived from an EMBL/GenBank/DDBJ whole genome shotgun (WGS) entry which is preliminary data.</text>
</comment>
<dbReference type="EMBL" id="JAAOYM010000001">
    <property type="protein sequence ID" value="NIJ10015.1"/>
    <property type="molecule type" value="Genomic_DNA"/>
</dbReference>
<dbReference type="PANTHER" id="PTHR43861">
    <property type="entry name" value="TRANS-ACONITATE 2-METHYLTRANSFERASE-RELATED"/>
    <property type="match status" value="1"/>
</dbReference>